<evidence type="ECO:0000313" key="2">
    <source>
        <dbReference type="Proteomes" id="UP000749559"/>
    </source>
</evidence>
<protein>
    <submittedName>
        <fullName evidence="1">Uncharacterized protein</fullName>
    </submittedName>
</protein>
<organism evidence="1 2">
    <name type="scientific">Owenia fusiformis</name>
    <name type="common">Polychaete worm</name>
    <dbReference type="NCBI Taxonomy" id="6347"/>
    <lineage>
        <taxon>Eukaryota</taxon>
        <taxon>Metazoa</taxon>
        <taxon>Spiralia</taxon>
        <taxon>Lophotrochozoa</taxon>
        <taxon>Annelida</taxon>
        <taxon>Polychaeta</taxon>
        <taxon>Sedentaria</taxon>
        <taxon>Canalipalpata</taxon>
        <taxon>Sabellida</taxon>
        <taxon>Oweniida</taxon>
        <taxon>Oweniidae</taxon>
        <taxon>Owenia</taxon>
    </lineage>
</organism>
<evidence type="ECO:0000313" key="1">
    <source>
        <dbReference type="EMBL" id="CAH1795530.1"/>
    </source>
</evidence>
<reference evidence="1" key="1">
    <citation type="submission" date="2022-03" db="EMBL/GenBank/DDBJ databases">
        <authorList>
            <person name="Martin C."/>
        </authorList>
    </citation>
    <scope>NUCLEOTIDE SEQUENCE</scope>
</reference>
<accession>A0A8J1XZP6</accession>
<name>A0A8J1XZP6_OWEFU</name>
<dbReference type="AlphaFoldDB" id="A0A8J1XZP6"/>
<dbReference type="OrthoDB" id="6285123at2759"/>
<sequence>MPEEKVVPPGMAKDIISRDPASKEEMAEIIDRLNKTTTVSKRGGEDYKDKAWDYPKTPNLGSKMLPIIDGLDDRFKGGSVNSKETYDDITGRLHTTRTKAASLRYDYPRILLYPERTTLMNNTQRIVDYNNSGAVAKQKELARRERWYN</sequence>
<dbReference type="EMBL" id="CAIIXF020000009">
    <property type="protein sequence ID" value="CAH1795530.1"/>
    <property type="molecule type" value="Genomic_DNA"/>
</dbReference>
<keyword evidence="2" id="KW-1185">Reference proteome</keyword>
<comment type="caution">
    <text evidence="1">The sequence shown here is derived from an EMBL/GenBank/DDBJ whole genome shotgun (WGS) entry which is preliminary data.</text>
</comment>
<proteinExistence type="predicted"/>
<gene>
    <name evidence="1" type="ORF">OFUS_LOCUS20061</name>
</gene>
<dbReference type="Proteomes" id="UP000749559">
    <property type="component" value="Unassembled WGS sequence"/>
</dbReference>